<comment type="caution">
    <text evidence="2">The sequence shown here is derived from an EMBL/GenBank/DDBJ whole genome shotgun (WGS) entry which is preliminary data.</text>
</comment>
<dbReference type="Gramene" id="TVU46191">
    <property type="protein sequence ID" value="TVU46191"/>
    <property type="gene ID" value="EJB05_05710"/>
</dbReference>
<proteinExistence type="predicted"/>
<feature type="chain" id="PRO_5023807523" evidence="1">
    <location>
        <begin position="25"/>
        <end position="84"/>
    </location>
</feature>
<evidence type="ECO:0000313" key="2">
    <source>
        <dbReference type="EMBL" id="TVU46191.1"/>
    </source>
</evidence>
<keyword evidence="3" id="KW-1185">Reference proteome</keyword>
<feature type="non-terminal residue" evidence="2">
    <location>
        <position position="1"/>
    </location>
</feature>
<keyword evidence="1" id="KW-0732">Signal</keyword>
<evidence type="ECO:0000313" key="3">
    <source>
        <dbReference type="Proteomes" id="UP000324897"/>
    </source>
</evidence>
<dbReference type="AlphaFoldDB" id="A0A5J9WDU2"/>
<organism evidence="2 3">
    <name type="scientific">Eragrostis curvula</name>
    <name type="common">weeping love grass</name>
    <dbReference type="NCBI Taxonomy" id="38414"/>
    <lineage>
        <taxon>Eukaryota</taxon>
        <taxon>Viridiplantae</taxon>
        <taxon>Streptophyta</taxon>
        <taxon>Embryophyta</taxon>
        <taxon>Tracheophyta</taxon>
        <taxon>Spermatophyta</taxon>
        <taxon>Magnoliopsida</taxon>
        <taxon>Liliopsida</taxon>
        <taxon>Poales</taxon>
        <taxon>Poaceae</taxon>
        <taxon>PACMAD clade</taxon>
        <taxon>Chloridoideae</taxon>
        <taxon>Eragrostideae</taxon>
        <taxon>Eragrostidinae</taxon>
        <taxon>Eragrostis</taxon>
    </lineage>
</organism>
<evidence type="ECO:0000256" key="1">
    <source>
        <dbReference type="SAM" id="SignalP"/>
    </source>
</evidence>
<dbReference type="Proteomes" id="UP000324897">
    <property type="component" value="Chromosome 5"/>
</dbReference>
<dbReference type="PROSITE" id="PS51257">
    <property type="entry name" value="PROKAR_LIPOPROTEIN"/>
    <property type="match status" value="1"/>
</dbReference>
<name>A0A5J9WDU2_9POAL</name>
<protein>
    <submittedName>
        <fullName evidence="2">Uncharacterized protein</fullName>
    </submittedName>
</protein>
<dbReference type="OrthoDB" id="718735at2759"/>
<feature type="signal peptide" evidence="1">
    <location>
        <begin position="1"/>
        <end position="24"/>
    </location>
</feature>
<sequence>MAAVPSRSLAATCLLALVIAGCLAAALPSANARRLLATAMPPAGSESPAMAPVPESGADDLPAGRMLFEGGLRLAGRLLSGLGL</sequence>
<reference evidence="2 3" key="1">
    <citation type="journal article" date="2019" name="Sci. Rep.">
        <title>A high-quality genome of Eragrostis curvula grass provides insights into Poaceae evolution and supports new strategies to enhance forage quality.</title>
        <authorList>
            <person name="Carballo J."/>
            <person name="Santos B.A.C.M."/>
            <person name="Zappacosta D."/>
            <person name="Garbus I."/>
            <person name="Selva J.P."/>
            <person name="Gallo C.A."/>
            <person name="Diaz A."/>
            <person name="Albertini E."/>
            <person name="Caccamo M."/>
            <person name="Echenique V."/>
        </authorList>
    </citation>
    <scope>NUCLEOTIDE SEQUENCE [LARGE SCALE GENOMIC DNA]</scope>
    <source>
        <strain evidence="3">cv. Victoria</strain>
        <tissue evidence="2">Leaf</tissue>
    </source>
</reference>
<dbReference type="EMBL" id="RWGY01000004">
    <property type="protein sequence ID" value="TVU46191.1"/>
    <property type="molecule type" value="Genomic_DNA"/>
</dbReference>
<accession>A0A5J9WDU2</accession>
<gene>
    <name evidence="2" type="ORF">EJB05_05710</name>
</gene>